<dbReference type="PROSITE" id="PS51257">
    <property type="entry name" value="PROKAR_LIPOPROTEIN"/>
    <property type="match status" value="1"/>
</dbReference>
<proteinExistence type="predicted"/>
<dbReference type="EMBL" id="SSWX01000001">
    <property type="protein sequence ID" value="THJ36567.1"/>
    <property type="molecule type" value="Genomic_DNA"/>
</dbReference>
<sequence length="254" mass="27355">MSFVRLMLCTAICLTLAACGSFQPSQPLFVVQVDAIASPQAATNKTYLLVSENDAVDPRSLQFQEFASYVQRALLAQGFVPAKTAKEAGVSIGLAYGISEPLQETTSYEIPLRGDTGVLESSETKTSVSKTGEIVSTTTYRTAQAIIGYRTATKTTTTFASFVELIGYDLKAPSVNPKANELWRIHMANTGVTDDIRQLFPILLAAGAPYIGNSTGKKMDVVLTEDDLAVLTVKGLPLPGQDKQDPREADKPRK</sequence>
<dbReference type="OrthoDB" id="6636193at2"/>
<name>A0A4S5BUH2_9BURK</name>
<feature type="chain" id="PRO_5020637794" description="DUF4136 domain-containing protein" evidence="2">
    <location>
        <begin position="18"/>
        <end position="254"/>
    </location>
</feature>
<dbReference type="AlphaFoldDB" id="A0A4S5BUH2"/>
<evidence type="ECO:0000256" key="2">
    <source>
        <dbReference type="SAM" id="SignalP"/>
    </source>
</evidence>
<feature type="region of interest" description="Disordered" evidence="1">
    <location>
        <begin position="235"/>
        <end position="254"/>
    </location>
</feature>
<dbReference type="RefSeq" id="WP_136404826.1">
    <property type="nucleotide sequence ID" value="NZ_SSWX01000001.1"/>
</dbReference>
<keyword evidence="4" id="KW-1185">Reference proteome</keyword>
<gene>
    <name evidence="3" type="ORF">E8K88_01350</name>
</gene>
<accession>A0A4S5BUH2</accession>
<feature type="signal peptide" evidence="2">
    <location>
        <begin position="1"/>
        <end position="17"/>
    </location>
</feature>
<keyword evidence="2" id="KW-0732">Signal</keyword>
<evidence type="ECO:0000313" key="4">
    <source>
        <dbReference type="Proteomes" id="UP000306236"/>
    </source>
</evidence>
<organism evidence="3 4">
    <name type="scientific">Lampropedia aestuarii</name>
    <dbReference type="NCBI Taxonomy" id="2562762"/>
    <lineage>
        <taxon>Bacteria</taxon>
        <taxon>Pseudomonadati</taxon>
        <taxon>Pseudomonadota</taxon>
        <taxon>Betaproteobacteria</taxon>
        <taxon>Burkholderiales</taxon>
        <taxon>Comamonadaceae</taxon>
        <taxon>Lampropedia</taxon>
    </lineage>
</organism>
<comment type="caution">
    <text evidence="3">The sequence shown here is derived from an EMBL/GenBank/DDBJ whole genome shotgun (WGS) entry which is preliminary data.</text>
</comment>
<reference evidence="3 4" key="1">
    <citation type="submission" date="2019-04" db="EMBL/GenBank/DDBJ databases">
        <title>Lampropedia sp YIM MLB12 draf genome.</title>
        <authorList>
            <person name="Wang Y.-X."/>
        </authorList>
    </citation>
    <scope>NUCLEOTIDE SEQUENCE [LARGE SCALE GENOMIC DNA]</scope>
    <source>
        <strain evidence="3 4">YIM MLB12</strain>
    </source>
</reference>
<evidence type="ECO:0000313" key="3">
    <source>
        <dbReference type="EMBL" id="THJ36567.1"/>
    </source>
</evidence>
<protein>
    <recommendedName>
        <fullName evidence="5">DUF4136 domain-containing protein</fullName>
    </recommendedName>
</protein>
<dbReference type="Proteomes" id="UP000306236">
    <property type="component" value="Unassembled WGS sequence"/>
</dbReference>
<evidence type="ECO:0008006" key="5">
    <source>
        <dbReference type="Google" id="ProtNLM"/>
    </source>
</evidence>
<evidence type="ECO:0000256" key="1">
    <source>
        <dbReference type="SAM" id="MobiDB-lite"/>
    </source>
</evidence>
<feature type="compositionally biased region" description="Basic and acidic residues" evidence="1">
    <location>
        <begin position="242"/>
        <end position="254"/>
    </location>
</feature>